<accession>A0A240ABT1</accession>
<proteinExistence type="predicted"/>
<dbReference type="EMBL" id="LT906467">
    <property type="protein sequence ID" value="SNV80378.1"/>
    <property type="molecule type" value="Genomic_DNA"/>
</dbReference>
<dbReference type="Proteomes" id="UP000215374">
    <property type="component" value="Chromosome 1"/>
</dbReference>
<reference evidence="3 4" key="1">
    <citation type="submission" date="2017-06" db="EMBL/GenBank/DDBJ databases">
        <authorList>
            <consortium name="Pathogen Informatics"/>
        </authorList>
    </citation>
    <scope>NUCLEOTIDE SEQUENCE [LARGE SCALE GENOMIC DNA]</scope>
    <source>
        <strain evidence="3 4">NCTC13015</strain>
    </source>
</reference>
<name>A0A240ABT1_9CORY</name>
<keyword evidence="2" id="KW-0812">Transmembrane</keyword>
<feature type="transmembrane region" description="Helical" evidence="2">
    <location>
        <begin position="86"/>
        <end position="104"/>
    </location>
</feature>
<feature type="region of interest" description="Disordered" evidence="1">
    <location>
        <begin position="160"/>
        <end position="184"/>
    </location>
</feature>
<feature type="transmembrane region" description="Helical" evidence="2">
    <location>
        <begin position="53"/>
        <end position="74"/>
    </location>
</feature>
<evidence type="ECO:0000313" key="4">
    <source>
        <dbReference type="Proteomes" id="UP000215374"/>
    </source>
</evidence>
<gene>
    <name evidence="3" type="ORF">SAMEA4535761_01978</name>
</gene>
<evidence type="ECO:0000313" key="3">
    <source>
        <dbReference type="EMBL" id="SNV80378.1"/>
    </source>
</evidence>
<protein>
    <submittedName>
        <fullName evidence="3">Hypothetical membrane protein</fullName>
    </submittedName>
</protein>
<feature type="compositionally biased region" description="Basic and acidic residues" evidence="1">
    <location>
        <begin position="172"/>
        <end position="184"/>
    </location>
</feature>
<evidence type="ECO:0000256" key="2">
    <source>
        <dbReference type="SAM" id="Phobius"/>
    </source>
</evidence>
<dbReference type="AlphaFoldDB" id="A0A240ABT1"/>
<organism evidence="3 4">
    <name type="scientific">Corynebacterium imitans</name>
    <dbReference type="NCBI Taxonomy" id="156978"/>
    <lineage>
        <taxon>Bacteria</taxon>
        <taxon>Bacillati</taxon>
        <taxon>Actinomycetota</taxon>
        <taxon>Actinomycetes</taxon>
        <taxon>Mycobacteriales</taxon>
        <taxon>Corynebacteriaceae</taxon>
        <taxon>Corynebacterium</taxon>
    </lineage>
</organism>
<evidence type="ECO:0000256" key="1">
    <source>
        <dbReference type="SAM" id="MobiDB-lite"/>
    </source>
</evidence>
<keyword evidence="2" id="KW-1133">Transmembrane helix</keyword>
<sequence>MGDILHANGPQFETDSNFSLATGATLVDCSGVNEHRDPQTPAPEKRSRVKVRAWHILLLIAAVITTCLLAWWQWTRYQSGTGTFQNLGYALQWPFFGAFFVYAYRAGIRMENEKIDALNAGEQMEHLYEADLARYGNDPSTPTQIDEDFLPTRPQMDVEEYNDLLTPRRRGAGSEHTPEEKDGQ</sequence>
<keyword evidence="2" id="KW-0472">Membrane</keyword>